<gene>
    <name evidence="1" type="ORF">BG006_010059</name>
</gene>
<dbReference type="EMBL" id="JAAAUY010000770">
    <property type="protein sequence ID" value="KAF9326538.1"/>
    <property type="molecule type" value="Genomic_DNA"/>
</dbReference>
<dbReference type="AlphaFoldDB" id="A0A9P5SDW8"/>
<protein>
    <submittedName>
        <fullName evidence="1">Uncharacterized protein</fullName>
    </submittedName>
</protein>
<reference evidence="1" key="1">
    <citation type="journal article" date="2020" name="Fungal Divers.">
        <title>Resolving the Mortierellaceae phylogeny through synthesis of multi-gene phylogenetics and phylogenomics.</title>
        <authorList>
            <person name="Vandepol N."/>
            <person name="Liber J."/>
            <person name="Desiro A."/>
            <person name="Na H."/>
            <person name="Kennedy M."/>
            <person name="Barry K."/>
            <person name="Grigoriev I.V."/>
            <person name="Miller A.N."/>
            <person name="O'Donnell K."/>
            <person name="Stajich J.E."/>
            <person name="Bonito G."/>
        </authorList>
    </citation>
    <scope>NUCLEOTIDE SEQUENCE</scope>
    <source>
        <strain evidence="1">NVP1</strain>
    </source>
</reference>
<organism evidence="1 2">
    <name type="scientific">Podila minutissima</name>
    <dbReference type="NCBI Taxonomy" id="64525"/>
    <lineage>
        <taxon>Eukaryota</taxon>
        <taxon>Fungi</taxon>
        <taxon>Fungi incertae sedis</taxon>
        <taxon>Mucoromycota</taxon>
        <taxon>Mortierellomycotina</taxon>
        <taxon>Mortierellomycetes</taxon>
        <taxon>Mortierellales</taxon>
        <taxon>Mortierellaceae</taxon>
        <taxon>Podila</taxon>
    </lineage>
</organism>
<accession>A0A9P5SDW8</accession>
<comment type="caution">
    <text evidence="1">The sequence shown here is derived from an EMBL/GenBank/DDBJ whole genome shotgun (WGS) entry which is preliminary data.</text>
</comment>
<proteinExistence type="predicted"/>
<name>A0A9P5SDW8_9FUNG</name>
<evidence type="ECO:0000313" key="1">
    <source>
        <dbReference type="EMBL" id="KAF9326538.1"/>
    </source>
</evidence>
<evidence type="ECO:0000313" key="2">
    <source>
        <dbReference type="Proteomes" id="UP000696485"/>
    </source>
</evidence>
<keyword evidence="2" id="KW-1185">Reference proteome</keyword>
<dbReference type="Proteomes" id="UP000696485">
    <property type="component" value="Unassembled WGS sequence"/>
</dbReference>
<sequence>MSSKQLNNMHFIQANTASVEGNSSNPAIQTSQANAHVCHHFHHTGWSAEDAKKALPSSDCGERWERRFPRTLGAATAAAVGGYGCGCGENRDHENEVCKEREKSYTRVMQRNPGAYPQPVRHRVKLAILAKL</sequence>